<evidence type="ECO:0000256" key="1">
    <source>
        <dbReference type="ARBA" id="ARBA00004141"/>
    </source>
</evidence>
<dbReference type="EMBL" id="DS469517">
    <property type="protein sequence ID" value="EDO47807.1"/>
    <property type="molecule type" value="Genomic_DNA"/>
</dbReference>
<comment type="subcellular location">
    <subcellularLocation>
        <location evidence="1">Membrane</location>
        <topology evidence="1">Multi-pass membrane protein</topology>
    </subcellularLocation>
</comment>
<feature type="transmembrane region" description="Helical" evidence="8">
    <location>
        <begin position="294"/>
        <end position="314"/>
    </location>
</feature>
<dbReference type="Proteomes" id="UP000001593">
    <property type="component" value="Unassembled WGS sequence"/>
</dbReference>
<keyword evidence="3 8" id="KW-0812">Transmembrane</keyword>
<name>A7RL64_NEMVE</name>
<protein>
    <recommendedName>
        <fullName evidence="9">Proline-rich transmembrane protein 3/4 domain-containing protein</fullName>
    </recommendedName>
</protein>
<dbReference type="OrthoDB" id="10066605at2759"/>
<organism evidence="10 11">
    <name type="scientific">Nematostella vectensis</name>
    <name type="common">Starlet sea anemone</name>
    <dbReference type="NCBI Taxonomy" id="45351"/>
    <lineage>
        <taxon>Eukaryota</taxon>
        <taxon>Metazoa</taxon>
        <taxon>Cnidaria</taxon>
        <taxon>Anthozoa</taxon>
        <taxon>Hexacorallia</taxon>
        <taxon>Actiniaria</taxon>
        <taxon>Edwardsiidae</taxon>
        <taxon>Nematostella</taxon>
    </lineage>
</organism>
<feature type="transmembrane region" description="Helical" evidence="8">
    <location>
        <begin position="187"/>
        <end position="208"/>
    </location>
</feature>
<keyword evidence="11" id="KW-1185">Reference proteome</keyword>
<sequence>MNESTNATIAHVRTEIISNPLEPQWGTANTAWKWGWEFHIALFCFSFLVLTIYSLCGIYRSRNRRETVARNLSYVIHALIALLGITRLLTLALFPYEFKSPIVKRPMPVAAARLVFGIGFPCITASFALVQFSFTDSLKGMLSASKLRNLTFLVLVIAMHFAIVLIADIISTNVSNTTAVLCVVTKSYFLLMALVTMIRILMSGLQVLHRARRTSHALKKLNSRYKCTVLSPRGKRKGDPDTDVDKVLFKVRMVIILTCVFCSALIGVQVFSLIELDKVLAGKTGALAPWPWYVYQTIFRLAELGLAGTVLYAISSHVARNTKGVASRIREWLGKISSREKATMSEAQVGQEDAGCDNAENKGYEQSQ</sequence>
<evidence type="ECO:0000313" key="10">
    <source>
        <dbReference type="EMBL" id="EDO47807.1"/>
    </source>
</evidence>
<dbReference type="InterPro" id="IPR059081">
    <property type="entry name" value="PRRT3-4"/>
</dbReference>
<evidence type="ECO:0000313" key="11">
    <source>
        <dbReference type="Proteomes" id="UP000001593"/>
    </source>
</evidence>
<evidence type="ECO:0000256" key="7">
    <source>
        <dbReference type="SAM" id="MobiDB-lite"/>
    </source>
</evidence>
<dbReference type="InParanoid" id="A7RL64"/>
<feature type="transmembrane region" description="Helical" evidence="8">
    <location>
        <begin position="38"/>
        <end position="59"/>
    </location>
</feature>
<dbReference type="AlphaFoldDB" id="A7RL64"/>
<dbReference type="InterPro" id="IPR052836">
    <property type="entry name" value="PRRT_domain-containing"/>
</dbReference>
<proteinExistence type="predicted"/>
<feature type="region of interest" description="Disordered" evidence="7">
    <location>
        <begin position="341"/>
        <end position="368"/>
    </location>
</feature>
<evidence type="ECO:0000256" key="4">
    <source>
        <dbReference type="ARBA" id="ARBA00022729"/>
    </source>
</evidence>
<dbReference type="OMA" id="GFPCITA"/>
<dbReference type="PhylomeDB" id="A7RL64"/>
<evidence type="ECO:0000256" key="3">
    <source>
        <dbReference type="ARBA" id="ARBA00022692"/>
    </source>
</evidence>
<feature type="compositionally biased region" description="Basic and acidic residues" evidence="7">
    <location>
        <begin position="359"/>
        <end position="368"/>
    </location>
</feature>
<reference evidence="10 11" key="1">
    <citation type="journal article" date="2007" name="Science">
        <title>Sea anemone genome reveals ancestral eumetazoan gene repertoire and genomic organization.</title>
        <authorList>
            <person name="Putnam N.H."/>
            <person name="Srivastava M."/>
            <person name="Hellsten U."/>
            <person name="Dirks B."/>
            <person name="Chapman J."/>
            <person name="Salamov A."/>
            <person name="Terry A."/>
            <person name="Shapiro H."/>
            <person name="Lindquist E."/>
            <person name="Kapitonov V.V."/>
            <person name="Jurka J."/>
            <person name="Genikhovich G."/>
            <person name="Grigoriev I.V."/>
            <person name="Lucas S.M."/>
            <person name="Steele R.E."/>
            <person name="Finnerty J.R."/>
            <person name="Technau U."/>
            <person name="Martindale M.Q."/>
            <person name="Rokhsar D.S."/>
        </authorList>
    </citation>
    <scope>NUCLEOTIDE SEQUENCE [LARGE SCALE GENOMIC DNA]</scope>
    <source>
        <strain evidence="11">CH2 X CH6</strain>
    </source>
</reference>
<evidence type="ECO:0000256" key="5">
    <source>
        <dbReference type="ARBA" id="ARBA00022989"/>
    </source>
</evidence>
<keyword evidence="4" id="KW-0732">Signal</keyword>
<evidence type="ECO:0000256" key="6">
    <source>
        <dbReference type="ARBA" id="ARBA00023136"/>
    </source>
</evidence>
<evidence type="ECO:0000259" key="9">
    <source>
        <dbReference type="Pfam" id="PF25987"/>
    </source>
</evidence>
<feature type="transmembrane region" description="Helical" evidence="8">
    <location>
        <begin position="254"/>
        <end position="274"/>
    </location>
</feature>
<evidence type="ECO:0000256" key="2">
    <source>
        <dbReference type="ARBA" id="ARBA00022553"/>
    </source>
</evidence>
<keyword evidence="6 8" id="KW-0472">Membrane</keyword>
<dbReference type="Pfam" id="PF25987">
    <property type="entry name" value="PRRT3"/>
    <property type="match status" value="1"/>
</dbReference>
<gene>
    <name evidence="10" type="ORF">NEMVEDRAFT_v1g198712</name>
</gene>
<dbReference type="PANTHER" id="PTHR35578">
    <property type="entry name" value="PROLINE-RICH TRANSMEMBRANE PROTEIN 4-RELATED"/>
    <property type="match status" value="1"/>
</dbReference>
<evidence type="ECO:0000256" key="8">
    <source>
        <dbReference type="SAM" id="Phobius"/>
    </source>
</evidence>
<dbReference type="HOGENOM" id="CLU_807353_0_0_1"/>
<feature type="transmembrane region" description="Helical" evidence="8">
    <location>
        <begin position="114"/>
        <end position="135"/>
    </location>
</feature>
<dbReference type="KEGG" id="nve:5520013"/>
<accession>A7RL64</accession>
<feature type="domain" description="Proline-rich transmembrane protein 3/4" evidence="9">
    <location>
        <begin position="22"/>
        <end position="320"/>
    </location>
</feature>
<feature type="transmembrane region" description="Helical" evidence="8">
    <location>
        <begin position="71"/>
        <end position="94"/>
    </location>
</feature>
<keyword evidence="5 8" id="KW-1133">Transmembrane helix</keyword>
<feature type="transmembrane region" description="Helical" evidence="8">
    <location>
        <begin position="147"/>
        <end position="167"/>
    </location>
</feature>
<dbReference type="PANTHER" id="PTHR35578:SF6">
    <property type="entry name" value="PROLINE-RICH TRANSMEMBRANE PROTEIN 4"/>
    <property type="match status" value="1"/>
</dbReference>
<keyword evidence="2" id="KW-0597">Phosphoprotein</keyword>